<dbReference type="GO" id="GO:0044715">
    <property type="term" value="F:8-oxo-dGDP phosphatase activity"/>
    <property type="evidence" value="ECO:0007669"/>
    <property type="project" value="TreeGrafter"/>
</dbReference>
<evidence type="ECO:0000256" key="13">
    <source>
        <dbReference type="ARBA" id="ARBA00040794"/>
    </source>
</evidence>
<evidence type="ECO:0000256" key="10">
    <source>
        <dbReference type="ARBA" id="ARBA00035861"/>
    </source>
</evidence>
<evidence type="ECO:0000256" key="16">
    <source>
        <dbReference type="ARBA" id="ARBA00042798"/>
    </source>
</evidence>
<comment type="catalytic activity">
    <reaction evidence="10">
        <text>8-oxo-dGTP + H2O = 8-oxo-dGMP + diphosphate + H(+)</text>
        <dbReference type="Rhea" id="RHEA:31575"/>
        <dbReference type="ChEBI" id="CHEBI:15377"/>
        <dbReference type="ChEBI" id="CHEBI:15378"/>
        <dbReference type="ChEBI" id="CHEBI:33019"/>
        <dbReference type="ChEBI" id="CHEBI:63224"/>
        <dbReference type="ChEBI" id="CHEBI:77896"/>
        <dbReference type="EC" id="3.6.1.55"/>
    </reaction>
</comment>
<comment type="catalytic activity">
    <reaction evidence="11">
        <text>8-oxo-GTP + H2O = 8-oxo-GMP + diphosphate + H(+)</text>
        <dbReference type="Rhea" id="RHEA:67616"/>
        <dbReference type="ChEBI" id="CHEBI:15377"/>
        <dbReference type="ChEBI" id="CHEBI:15378"/>
        <dbReference type="ChEBI" id="CHEBI:33019"/>
        <dbReference type="ChEBI" id="CHEBI:143553"/>
        <dbReference type="ChEBI" id="CHEBI:145694"/>
    </reaction>
</comment>
<keyword evidence="7 17" id="KW-0378">Hydrolase</keyword>
<dbReference type="GO" id="GO:0008413">
    <property type="term" value="F:8-oxo-7,8-dihydroguanosine triphosphate pyrophosphatase activity"/>
    <property type="evidence" value="ECO:0007669"/>
    <property type="project" value="TreeGrafter"/>
</dbReference>
<evidence type="ECO:0000256" key="17">
    <source>
        <dbReference type="RuleBase" id="RU003476"/>
    </source>
</evidence>
<keyword evidence="9" id="KW-0234">DNA repair</keyword>
<dbReference type="PANTHER" id="PTHR47707:SF1">
    <property type="entry name" value="NUDIX HYDROLASE FAMILY PROTEIN"/>
    <property type="match status" value="1"/>
</dbReference>
<organism evidence="19 20">
    <name type="scientific">Desulfovibrio piger</name>
    <dbReference type="NCBI Taxonomy" id="901"/>
    <lineage>
        <taxon>Bacteria</taxon>
        <taxon>Pseudomonadati</taxon>
        <taxon>Thermodesulfobacteriota</taxon>
        <taxon>Desulfovibrionia</taxon>
        <taxon>Desulfovibrionales</taxon>
        <taxon>Desulfovibrionaceae</taxon>
        <taxon>Desulfovibrio</taxon>
    </lineage>
</organism>
<protein>
    <recommendedName>
        <fullName evidence="13">8-oxo-dGTP diphosphatase</fullName>
        <ecNumber evidence="12">3.6.1.55</ecNumber>
    </recommendedName>
    <alternativeName>
        <fullName evidence="16">7,8-dihydro-8-oxoguanine-triphosphatase</fullName>
    </alternativeName>
    <alternativeName>
        <fullName evidence="15">Mutator protein MutT</fullName>
    </alternativeName>
    <alternativeName>
        <fullName evidence="14">dGTP pyrophosphohydrolase</fullName>
    </alternativeName>
</protein>
<dbReference type="GO" id="GO:0035539">
    <property type="term" value="F:8-oxo-7,8-dihydrodeoxyguanosine triphosphate pyrophosphatase activity"/>
    <property type="evidence" value="ECO:0007669"/>
    <property type="project" value="UniProtKB-EC"/>
</dbReference>
<dbReference type="Pfam" id="PF00293">
    <property type="entry name" value="NUDIX"/>
    <property type="match status" value="1"/>
</dbReference>
<keyword evidence="6" id="KW-0227">DNA damage</keyword>
<dbReference type="AlphaFoldDB" id="A0A1K1LGL3"/>
<dbReference type="Gene3D" id="3.90.79.10">
    <property type="entry name" value="Nucleoside Triphosphate Pyrophosphohydrolase"/>
    <property type="match status" value="1"/>
</dbReference>
<feature type="domain" description="Nudix hydrolase" evidence="18">
    <location>
        <begin position="2"/>
        <end position="131"/>
    </location>
</feature>
<proteinExistence type="inferred from homology"/>
<gene>
    <name evidence="19" type="ORF">DESPIGER_2008</name>
</gene>
<evidence type="ECO:0000256" key="7">
    <source>
        <dbReference type="ARBA" id="ARBA00022801"/>
    </source>
</evidence>
<evidence type="ECO:0000256" key="6">
    <source>
        <dbReference type="ARBA" id="ARBA00022763"/>
    </source>
</evidence>
<reference evidence="20" key="1">
    <citation type="submission" date="2016-10" db="EMBL/GenBank/DDBJ databases">
        <authorList>
            <person name="Wegmann U."/>
        </authorList>
    </citation>
    <scope>NUCLEOTIDE SEQUENCE [LARGE SCALE GENOMIC DNA]</scope>
</reference>
<dbReference type="SUPFAM" id="SSF55811">
    <property type="entry name" value="Nudix"/>
    <property type="match status" value="1"/>
</dbReference>
<evidence type="ECO:0000256" key="2">
    <source>
        <dbReference type="ARBA" id="ARBA00005582"/>
    </source>
</evidence>
<dbReference type="PRINTS" id="PR00502">
    <property type="entry name" value="NUDIXFAMILY"/>
</dbReference>
<evidence type="ECO:0000313" key="19">
    <source>
        <dbReference type="EMBL" id="SFV73832.1"/>
    </source>
</evidence>
<sequence>MTSIVVAGGIIWQDDHLLAALRPHGKPLAGYWEFPGGKLEPGETAEQALCRELREELGISVRACRLWQIVEHDYAERDLHVQLHFFHVTAFDGTPCARERQELRWVTPAQARDLPFLPADADLVAGLPARAPR</sequence>
<dbReference type="GO" id="GO:0006281">
    <property type="term" value="P:DNA repair"/>
    <property type="evidence" value="ECO:0007669"/>
    <property type="project" value="UniProtKB-KW"/>
</dbReference>
<dbReference type="PANTHER" id="PTHR47707">
    <property type="entry name" value="8-OXO-DGTP DIPHOSPHATASE"/>
    <property type="match status" value="1"/>
</dbReference>
<evidence type="ECO:0000259" key="18">
    <source>
        <dbReference type="PROSITE" id="PS51462"/>
    </source>
</evidence>
<dbReference type="GO" id="GO:0044716">
    <property type="term" value="F:8-oxo-GDP phosphatase activity"/>
    <property type="evidence" value="ECO:0007669"/>
    <property type="project" value="TreeGrafter"/>
</dbReference>
<accession>A0A1K1LGL3</accession>
<evidence type="ECO:0000256" key="3">
    <source>
        <dbReference type="ARBA" id="ARBA00022457"/>
    </source>
</evidence>
<evidence type="ECO:0000256" key="1">
    <source>
        <dbReference type="ARBA" id="ARBA00001946"/>
    </source>
</evidence>
<evidence type="ECO:0000256" key="11">
    <source>
        <dbReference type="ARBA" id="ARBA00036904"/>
    </source>
</evidence>
<dbReference type="PROSITE" id="PS00893">
    <property type="entry name" value="NUDIX_BOX"/>
    <property type="match status" value="1"/>
</dbReference>
<keyword evidence="20" id="KW-1185">Reference proteome</keyword>
<dbReference type="Proteomes" id="UP000186323">
    <property type="component" value="Chromosome I"/>
</dbReference>
<comment type="similarity">
    <text evidence="2 17">Belongs to the Nudix hydrolase family.</text>
</comment>
<evidence type="ECO:0000256" key="15">
    <source>
        <dbReference type="ARBA" id="ARBA00041979"/>
    </source>
</evidence>
<dbReference type="EMBL" id="LT630450">
    <property type="protein sequence ID" value="SFV73832.1"/>
    <property type="molecule type" value="Genomic_DNA"/>
</dbReference>
<dbReference type="RefSeq" id="WP_072336099.1">
    <property type="nucleotide sequence ID" value="NZ_CALJDE010000003.1"/>
</dbReference>
<dbReference type="InterPro" id="IPR015797">
    <property type="entry name" value="NUDIX_hydrolase-like_dom_sf"/>
</dbReference>
<evidence type="ECO:0000256" key="5">
    <source>
        <dbReference type="ARBA" id="ARBA00022723"/>
    </source>
</evidence>
<dbReference type="GO" id="GO:0046872">
    <property type="term" value="F:metal ion binding"/>
    <property type="evidence" value="ECO:0007669"/>
    <property type="project" value="UniProtKB-KW"/>
</dbReference>
<dbReference type="InterPro" id="IPR020476">
    <property type="entry name" value="Nudix_hydrolase"/>
</dbReference>
<dbReference type="OrthoDB" id="9810648at2"/>
<dbReference type="CDD" id="cd03425">
    <property type="entry name" value="NUDIX_MutT_NudA_like"/>
    <property type="match status" value="1"/>
</dbReference>
<dbReference type="InterPro" id="IPR020084">
    <property type="entry name" value="NUDIX_hydrolase_CS"/>
</dbReference>
<evidence type="ECO:0000256" key="9">
    <source>
        <dbReference type="ARBA" id="ARBA00023204"/>
    </source>
</evidence>
<name>A0A1K1LGL3_9BACT</name>
<evidence type="ECO:0000256" key="14">
    <source>
        <dbReference type="ARBA" id="ARBA00041592"/>
    </source>
</evidence>
<keyword evidence="8" id="KW-0460">Magnesium</keyword>
<evidence type="ECO:0000313" key="20">
    <source>
        <dbReference type="Proteomes" id="UP000186323"/>
    </source>
</evidence>
<dbReference type="EC" id="3.6.1.55" evidence="12"/>
<dbReference type="InterPro" id="IPR000086">
    <property type="entry name" value="NUDIX_hydrolase_dom"/>
</dbReference>
<dbReference type="KEGG" id="dpg:DESPIGER_2008"/>
<evidence type="ECO:0000256" key="4">
    <source>
        <dbReference type="ARBA" id="ARBA00022705"/>
    </source>
</evidence>
<keyword evidence="3" id="KW-0515">Mutator protein</keyword>
<dbReference type="InterPro" id="IPR047127">
    <property type="entry name" value="MutT-like"/>
</dbReference>
<evidence type="ECO:0000256" key="8">
    <source>
        <dbReference type="ARBA" id="ARBA00022842"/>
    </source>
</evidence>
<comment type="cofactor">
    <cofactor evidence="1">
        <name>Mg(2+)</name>
        <dbReference type="ChEBI" id="CHEBI:18420"/>
    </cofactor>
</comment>
<dbReference type="GO" id="GO:0006260">
    <property type="term" value="P:DNA replication"/>
    <property type="evidence" value="ECO:0007669"/>
    <property type="project" value="UniProtKB-KW"/>
</dbReference>
<keyword evidence="4" id="KW-0235">DNA replication</keyword>
<evidence type="ECO:0000256" key="12">
    <source>
        <dbReference type="ARBA" id="ARBA00038905"/>
    </source>
</evidence>
<dbReference type="PROSITE" id="PS51462">
    <property type="entry name" value="NUDIX"/>
    <property type="match status" value="1"/>
</dbReference>
<keyword evidence="5" id="KW-0479">Metal-binding</keyword>